<proteinExistence type="predicted"/>
<dbReference type="Pfam" id="PF02661">
    <property type="entry name" value="Fic"/>
    <property type="match status" value="1"/>
</dbReference>
<reference evidence="6" key="1">
    <citation type="journal article" date="2010" name="Nature">
        <title>The Amphimedon queenslandica genome and the evolution of animal complexity.</title>
        <authorList>
            <person name="Srivastava M."/>
            <person name="Simakov O."/>
            <person name="Chapman J."/>
            <person name="Fahey B."/>
            <person name="Gauthier M.E."/>
            <person name="Mitros T."/>
            <person name="Richards G.S."/>
            <person name="Conaco C."/>
            <person name="Dacre M."/>
            <person name="Hellsten U."/>
            <person name="Larroux C."/>
            <person name="Putnam N.H."/>
            <person name="Stanke M."/>
            <person name="Adamska M."/>
            <person name="Darling A."/>
            <person name="Degnan S.M."/>
            <person name="Oakley T.H."/>
            <person name="Plachetzki D.C."/>
            <person name="Zhai Y."/>
            <person name="Adamski M."/>
            <person name="Calcino A."/>
            <person name="Cummins S.F."/>
            <person name="Goodstein D.M."/>
            <person name="Harris C."/>
            <person name="Jackson D.J."/>
            <person name="Leys S.P."/>
            <person name="Shu S."/>
            <person name="Woodcroft B.J."/>
            <person name="Vervoort M."/>
            <person name="Kosik K.S."/>
            <person name="Manning G."/>
            <person name="Degnan B.M."/>
            <person name="Rokhsar D.S."/>
        </authorList>
    </citation>
    <scope>NUCLEOTIDE SEQUENCE [LARGE SCALE GENOMIC DNA]</scope>
</reference>
<dbReference type="InterPro" id="IPR036597">
    <property type="entry name" value="Fido-like_dom_sf"/>
</dbReference>
<keyword evidence="2" id="KW-0067">ATP-binding</keyword>
<dbReference type="Gene3D" id="1.10.3290.10">
    <property type="entry name" value="Fido-like domain"/>
    <property type="match status" value="1"/>
</dbReference>
<keyword evidence="2" id="KW-0547">Nucleotide-binding</keyword>
<dbReference type="AlphaFoldDB" id="A0A1X7V9F6"/>
<dbReference type="InterPro" id="IPR003812">
    <property type="entry name" value="Fido"/>
</dbReference>
<dbReference type="InterPro" id="IPR040198">
    <property type="entry name" value="Fido_containing"/>
</dbReference>
<protein>
    <recommendedName>
        <fullName evidence="4">Fido domain-containing protein</fullName>
    </recommendedName>
</protein>
<dbReference type="SUPFAM" id="SSF140931">
    <property type="entry name" value="Fic-like"/>
    <property type="match status" value="1"/>
</dbReference>
<dbReference type="InParanoid" id="A0A1X7V9F6"/>
<feature type="domain" description="Fido" evidence="4">
    <location>
        <begin position="130"/>
        <end position="277"/>
    </location>
</feature>
<dbReference type="STRING" id="400682.A0A1X7V9F6"/>
<dbReference type="PROSITE" id="PS51459">
    <property type="entry name" value="FIDO"/>
    <property type="match status" value="1"/>
</dbReference>
<evidence type="ECO:0000256" key="2">
    <source>
        <dbReference type="PIRSR" id="PIRSR640198-2"/>
    </source>
</evidence>
<dbReference type="EnsemblMetazoa" id="Aqu2.1.36618_001">
    <property type="protein sequence ID" value="Aqu2.1.36618_001"/>
    <property type="gene ID" value="Aqu2.1.36618"/>
</dbReference>
<dbReference type="OMA" id="MAINHAF"/>
<evidence type="ECO:0000313" key="6">
    <source>
        <dbReference type="Proteomes" id="UP000007879"/>
    </source>
</evidence>
<evidence type="ECO:0000256" key="3">
    <source>
        <dbReference type="SAM" id="MobiDB-lite"/>
    </source>
</evidence>
<dbReference type="PANTHER" id="PTHR13504:SF38">
    <property type="entry name" value="FIDO DOMAIN-CONTAINING PROTEIN"/>
    <property type="match status" value="1"/>
</dbReference>
<dbReference type="GO" id="GO:0005524">
    <property type="term" value="F:ATP binding"/>
    <property type="evidence" value="ECO:0007669"/>
    <property type="project" value="UniProtKB-KW"/>
</dbReference>
<dbReference type="OrthoDB" id="439046at2759"/>
<dbReference type="PANTHER" id="PTHR13504">
    <property type="entry name" value="FIDO DOMAIN-CONTAINING PROTEIN DDB_G0283145"/>
    <property type="match status" value="1"/>
</dbReference>
<evidence type="ECO:0000313" key="5">
    <source>
        <dbReference type="EnsemblMetazoa" id="Aqu2.1.36618_001"/>
    </source>
</evidence>
<feature type="region of interest" description="Disordered" evidence="3">
    <location>
        <begin position="1"/>
        <end position="27"/>
    </location>
</feature>
<feature type="binding site" evidence="2">
    <location>
        <begin position="218"/>
        <end position="225"/>
    </location>
    <ligand>
        <name>ATP</name>
        <dbReference type="ChEBI" id="CHEBI:30616"/>
    </ligand>
</feature>
<accession>A0A1X7V9F6</accession>
<gene>
    <name evidence="5" type="primary">105312110</name>
</gene>
<keyword evidence="6" id="KW-1185">Reference proteome</keyword>
<dbReference type="EnsemblMetazoa" id="XM_011404489.1">
    <property type="protein sequence ID" value="XP_011402791.1"/>
    <property type="gene ID" value="LOC105312110"/>
</dbReference>
<reference evidence="5" key="2">
    <citation type="submission" date="2017-05" db="UniProtKB">
        <authorList>
            <consortium name="EnsemblMetazoa"/>
        </authorList>
    </citation>
    <scope>IDENTIFICATION</scope>
</reference>
<feature type="active site" evidence="1">
    <location>
        <position position="214"/>
    </location>
</feature>
<dbReference type="eggNOG" id="KOG3824">
    <property type="taxonomic scope" value="Eukaryota"/>
</dbReference>
<organism evidence="5">
    <name type="scientific">Amphimedon queenslandica</name>
    <name type="common">Sponge</name>
    <dbReference type="NCBI Taxonomy" id="400682"/>
    <lineage>
        <taxon>Eukaryota</taxon>
        <taxon>Metazoa</taxon>
        <taxon>Porifera</taxon>
        <taxon>Demospongiae</taxon>
        <taxon>Heteroscleromorpha</taxon>
        <taxon>Haplosclerida</taxon>
        <taxon>Niphatidae</taxon>
        <taxon>Amphimedon</taxon>
    </lineage>
</organism>
<evidence type="ECO:0000256" key="1">
    <source>
        <dbReference type="PIRSR" id="PIRSR640198-1"/>
    </source>
</evidence>
<name>A0A1X7V9F6_AMPQE</name>
<evidence type="ECO:0000259" key="4">
    <source>
        <dbReference type="PROSITE" id="PS51459"/>
    </source>
</evidence>
<sequence>MASSPQTAPSSPPLVRLPFLKDSESPQNEWEKCKTNLEKWKEGSLVETSPLQNLQDCQKRMVAKLIWRTNLLEDTLPGGVKEEETISILEKVYKNDEKEENNRYSGSAIDQLVNHIKALEFLLSHIKSDLTEEIILKTHEIMMKGLTTEEGSPIHNGKYRQYSVCAGFHTFPSYTCIPNAMGDILKTYNDRMSMKDHDPIVLATWVYYHVVSLHPFEDGNGRMSRLLWCYSLMKDGLPFPPLLTSGHKKSQKHLVSCLKKDRDLFYSNQPYTTTLSVISLSLGWSDFLDTLKSLLS</sequence>
<dbReference type="KEGG" id="aqu:105312110"/>
<dbReference type="Proteomes" id="UP000007879">
    <property type="component" value="Unassembled WGS sequence"/>
</dbReference>